<feature type="region of interest" description="Disordered" evidence="1">
    <location>
        <begin position="1"/>
        <end position="49"/>
    </location>
</feature>
<reference evidence="2 3" key="1">
    <citation type="submission" date="2024-05" db="EMBL/GenBank/DDBJ databases">
        <title>Genome sequencing and assembly of Indian major carp, Cirrhinus mrigala (Hamilton, 1822).</title>
        <authorList>
            <person name="Mohindra V."/>
            <person name="Chowdhury L.M."/>
            <person name="Lal K."/>
            <person name="Jena J.K."/>
        </authorList>
    </citation>
    <scope>NUCLEOTIDE SEQUENCE [LARGE SCALE GENOMIC DNA]</scope>
    <source>
        <strain evidence="2">CM1030</strain>
        <tissue evidence="2">Blood</tissue>
    </source>
</reference>
<organism evidence="2 3">
    <name type="scientific">Cirrhinus mrigala</name>
    <name type="common">Mrigala</name>
    <dbReference type="NCBI Taxonomy" id="683832"/>
    <lineage>
        <taxon>Eukaryota</taxon>
        <taxon>Metazoa</taxon>
        <taxon>Chordata</taxon>
        <taxon>Craniata</taxon>
        <taxon>Vertebrata</taxon>
        <taxon>Euteleostomi</taxon>
        <taxon>Actinopterygii</taxon>
        <taxon>Neopterygii</taxon>
        <taxon>Teleostei</taxon>
        <taxon>Ostariophysi</taxon>
        <taxon>Cypriniformes</taxon>
        <taxon>Cyprinidae</taxon>
        <taxon>Labeoninae</taxon>
        <taxon>Labeonini</taxon>
        <taxon>Cirrhinus</taxon>
    </lineage>
</organism>
<sequence length="76" mass="8279">VVQAESEAIVAEPAETESVAEEPQSAEPKIVERGTVEKEAKNDSNVLKDPTFFNSDSNVSCNLMLNEGDERPVIDM</sequence>
<protein>
    <submittedName>
        <fullName evidence="2">Uncharacterized protein</fullName>
    </submittedName>
</protein>
<feature type="non-terminal residue" evidence="2">
    <location>
        <position position="1"/>
    </location>
</feature>
<proteinExistence type="predicted"/>
<accession>A0ABD0MRM1</accession>
<comment type="caution">
    <text evidence="2">The sequence shown here is derived from an EMBL/GenBank/DDBJ whole genome shotgun (WGS) entry which is preliminary data.</text>
</comment>
<evidence type="ECO:0000256" key="1">
    <source>
        <dbReference type="SAM" id="MobiDB-lite"/>
    </source>
</evidence>
<dbReference type="AlphaFoldDB" id="A0ABD0MRM1"/>
<evidence type="ECO:0000313" key="2">
    <source>
        <dbReference type="EMBL" id="KAL0150768.1"/>
    </source>
</evidence>
<feature type="non-terminal residue" evidence="2">
    <location>
        <position position="76"/>
    </location>
</feature>
<name>A0ABD0MRM1_CIRMR</name>
<keyword evidence="3" id="KW-1185">Reference proteome</keyword>
<feature type="compositionally biased region" description="Basic and acidic residues" evidence="1">
    <location>
        <begin position="29"/>
        <end position="42"/>
    </location>
</feature>
<evidence type="ECO:0000313" key="3">
    <source>
        <dbReference type="Proteomes" id="UP001529510"/>
    </source>
</evidence>
<dbReference type="EMBL" id="JAMKFB020000274">
    <property type="protein sequence ID" value="KAL0150768.1"/>
    <property type="molecule type" value="Genomic_DNA"/>
</dbReference>
<dbReference type="Proteomes" id="UP001529510">
    <property type="component" value="Unassembled WGS sequence"/>
</dbReference>
<gene>
    <name evidence="2" type="ORF">M9458_053926</name>
</gene>